<organism evidence="17 18">
    <name type="scientific">Lymnaea stagnalis</name>
    <name type="common">Great pond snail</name>
    <name type="synonym">Helix stagnalis</name>
    <dbReference type="NCBI Taxonomy" id="6523"/>
    <lineage>
        <taxon>Eukaryota</taxon>
        <taxon>Metazoa</taxon>
        <taxon>Spiralia</taxon>
        <taxon>Lophotrochozoa</taxon>
        <taxon>Mollusca</taxon>
        <taxon>Gastropoda</taxon>
        <taxon>Heterobranchia</taxon>
        <taxon>Euthyneura</taxon>
        <taxon>Panpulmonata</taxon>
        <taxon>Hygrophila</taxon>
        <taxon>Lymnaeoidea</taxon>
        <taxon>Lymnaeidae</taxon>
        <taxon>Lymnaea</taxon>
    </lineage>
</organism>
<feature type="compositionally biased region" description="Acidic residues" evidence="13">
    <location>
        <begin position="2921"/>
        <end position="2931"/>
    </location>
</feature>
<keyword evidence="18" id="KW-1185">Reference proteome</keyword>
<keyword evidence="2" id="KW-1003">Cell membrane</keyword>
<dbReference type="Pfam" id="PF23206">
    <property type="entry name" value="PCDH15_12th"/>
    <property type="match status" value="1"/>
</dbReference>
<evidence type="ECO:0000313" key="18">
    <source>
        <dbReference type="Proteomes" id="UP001497497"/>
    </source>
</evidence>
<keyword evidence="8" id="KW-0130">Cell adhesion</keyword>
<keyword evidence="3 14" id="KW-0812">Transmembrane</keyword>
<feature type="domain" description="Cadherin" evidence="16">
    <location>
        <begin position="1745"/>
        <end position="1844"/>
    </location>
</feature>
<feature type="compositionally biased region" description="Acidic residues" evidence="13">
    <location>
        <begin position="3099"/>
        <end position="3111"/>
    </location>
</feature>
<feature type="domain" description="Cadherin" evidence="16">
    <location>
        <begin position="1632"/>
        <end position="1744"/>
    </location>
</feature>
<feature type="compositionally biased region" description="Polar residues" evidence="13">
    <location>
        <begin position="3027"/>
        <end position="3042"/>
    </location>
</feature>
<feature type="domain" description="Cadherin" evidence="16">
    <location>
        <begin position="2084"/>
        <end position="2148"/>
    </location>
</feature>
<dbReference type="FunFam" id="2.60.40.60:FF:000123">
    <property type="entry name" value="Protocadherin beta 4"/>
    <property type="match status" value="1"/>
</dbReference>
<dbReference type="SMART" id="SM00112">
    <property type="entry name" value="CA"/>
    <property type="match status" value="21"/>
</dbReference>
<keyword evidence="11" id="KW-0325">Glycoprotein</keyword>
<dbReference type="GO" id="GO:0005509">
    <property type="term" value="F:calcium ion binding"/>
    <property type="evidence" value="ECO:0007669"/>
    <property type="project" value="UniProtKB-UniRule"/>
</dbReference>
<feature type="domain" description="Cadherin" evidence="16">
    <location>
        <begin position="678"/>
        <end position="784"/>
    </location>
</feature>
<feature type="domain" description="Cadherin" evidence="16">
    <location>
        <begin position="357"/>
        <end position="464"/>
    </location>
</feature>
<feature type="domain" description="Cadherin" evidence="16">
    <location>
        <begin position="1514"/>
        <end position="1631"/>
    </location>
</feature>
<evidence type="ECO:0000256" key="8">
    <source>
        <dbReference type="ARBA" id="ARBA00022889"/>
    </source>
</evidence>
<dbReference type="PANTHER" id="PTHR24027">
    <property type="entry name" value="CADHERIN-23"/>
    <property type="match status" value="1"/>
</dbReference>
<proteinExistence type="predicted"/>
<feature type="domain" description="Cadherin" evidence="16">
    <location>
        <begin position="1295"/>
        <end position="1406"/>
    </location>
</feature>
<dbReference type="InterPro" id="IPR015919">
    <property type="entry name" value="Cadherin-like_sf"/>
</dbReference>
<evidence type="ECO:0000256" key="15">
    <source>
        <dbReference type="SAM" id="SignalP"/>
    </source>
</evidence>
<gene>
    <name evidence="17" type="ORF">GSLYS_00006666001</name>
</gene>
<feature type="domain" description="Cadherin" evidence="16">
    <location>
        <begin position="1953"/>
        <end position="2050"/>
    </location>
</feature>
<keyword evidence="5 15" id="KW-0732">Signal</keyword>
<feature type="compositionally biased region" description="Basic and acidic residues" evidence="13">
    <location>
        <begin position="2942"/>
        <end position="2961"/>
    </location>
</feature>
<dbReference type="PROSITE" id="PS50268">
    <property type="entry name" value="CADHERIN_2"/>
    <property type="match status" value="22"/>
</dbReference>
<dbReference type="PANTHER" id="PTHR24027:SF438">
    <property type="entry name" value="CADHERIN 23"/>
    <property type="match status" value="1"/>
</dbReference>
<dbReference type="Gene3D" id="2.60.40.60">
    <property type="entry name" value="Cadherins"/>
    <property type="match status" value="22"/>
</dbReference>
<feature type="domain" description="Cadherin" evidence="16">
    <location>
        <begin position="2554"/>
        <end position="2662"/>
    </location>
</feature>
<evidence type="ECO:0000256" key="11">
    <source>
        <dbReference type="ARBA" id="ARBA00023180"/>
    </source>
</evidence>
<feature type="signal peptide" evidence="15">
    <location>
        <begin position="1"/>
        <end position="28"/>
    </location>
</feature>
<dbReference type="InterPro" id="IPR056989">
    <property type="entry name" value="PCDH15_12th_dom"/>
</dbReference>
<keyword evidence="7 12" id="KW-0106">Calcium</keyword>
<feature type="region of interest" description="Disordered" evidence="13">
    <location>
        <begin position="2997"/>
        <end position="3051"/>
    </location>
</feature>
<feature type="region of interest" description="Disordered" evidence="13">
    <location>
        <begin position="2884"/>
        <end position="2980"/>
    </location>
</feature>
<dbReference type="CDD" id="cd11304">
    <property type="entry name" value="Cadherin_repeat"/>
    <property type="match status" value="21"/>
</dbReference>
<name>A0AAV2HK84_LYMST</name>
<feature type="domain" description="Cadherin" evidence="16">
    <location>
        <begin position="138"/>
        <end position="246"/>
    </location>
</feature>
<dbReference type="GO" id="GO:0007156">
    <property type="term" value="P:homophilic cell adhesion via plasma membrane adhesion molecules"/>
    <property type="evidence" value="ECO:0007669"/>
    <property type="project" value="InterPro"/>
</dbReference>
<evidence type="ECO:0000256" key="5">
    <source>
        <dbReference type="ARBA" id="ARBA00022729"/>
    </source>
</evidence>
<accession>A0AAV2HK84</accession>
<evidence type="ECO:0000259" key="16">
    <source>
        <dbReference type="PROSITE" id="PS50268"/>
    </source>
</evidence>
<dbReference type="FunFam" id="2.60.40.60:FF:000033">
    <property type="entry name" value="FAT atypical cadherin 1"/>
    <property type="match status" value="1"/>
</dbReference>
<dbReference type="FunFam" id="2.60.40.60:FF:000104">
    <property type="entry name" value="cadherin-23 isoform X1"/>
    <property type="match status" value="1"/>
</dbReference>
<dbReference type="SUPFAM" id="SSF49313">
    <property type="entry name" value="Cadherin-like"/>
    <property type="match status" value="22"/>
</dbReference>
<feature type="domain" description="Cadherin" evidence="16">
    <location>
        <begin position="1195"/>
        <end position="1294"/>
    </location>
</feature>
<dbReference type="InterPro" id="IPR039808">
    <property type="entry name" value="Cadherin"/>
</dbReference>
<evidence type="ECO:0000256" key="1">
    <source>
        <dbReference type="ARBA" id="ARBA00004251"/>
    </source>
</evidence>
<sequence>MTMSRNKLHLIVVLLVVGLASFADLSSAESNLTCGALGVFSVNEMTAVGYSILNISVKTLGIVSSESDDKSAMNYIEAVQNPDHSWSIKVKQLLDAEALTSSSLLYKFSCQDTNAPRALMYDFNLVVTDVNEYPPWFKKSPFNISLSESFEVGNVAFTINTDENKAVDNDTTHAACAYSLLPNDYFEIKNSIEGNIVLKKKLDYDTGPKLFNLTIIAEEVNTVNKFKTTNTLLISITDDDDLNPVFKNQIYNLTLTEGDNYGNVSYKTIPVVSARDGDVSINTEINYRLDDSSHALYGSLFSFNTTDGSMSVNGRLTPGKYIVNVRAYQKDNPELRYAIAIVNLIVTDINNHAPTMTESQYLVNVSEFFPTGLVLLVVTAYDEDLGDNAAMEFHLTDNTDGVFDIKTEQNHGSIILKKNLDRESKEIYTLQVYAQETKTKENWRSNSSAITITVIDENDNAPVFNLSSYTFNVNGTATSGSTIGKVSAFDPDSGLNGKVTYTLQTTSVPLAINNTSGEITLTKSLSASDVGTFYVTAVATDSSAEVLRRRLTQVLVLIKVLQVNDNSPVFSGPDPYIINITETTPANNVVGQVKAVDPDGDILQYSIRSGNTGAYLNINQLTGDIVLVQVNDLDSDSVPAPPLTLSIVVAASDGIHQTTKTIKVNFLYVNEFDPVFPPKAQQNPVVKENATSGAYIATVTATDRDKGQDGNLTYSFLALASNPIFVIDSKSGVINLSCSSCLNYTKQRSYDLFVKVEDGGQPSRFAVIDLTVDVIKTIQFPPRFSQENYTFDVPEIPENHTLFTLEASDPDSTTLFFTVAKPHDPSESSYYINILTNGTVEIYNLDAEKHSRIVTGVCVTDGVNTDEALIIVNVLDVNDNDPVLIMPSSIDLPENFELGKSVLNVTATDSDISNAGFTFFFESGANGKFQIDKSTGQIITIGQFDRRQKAAYNITIGVMDHGNPYRYVSRNLNVIVTDSNTAPIFVSGLQNINEVKEYTFQVTENTTIGSIVGTLLAYDPDSGSSGQLTFSIMDQGKVFLIGREDGALTLAKNLNYETTSSYNFLAVVTDNSLDPKSGTVTVKIIVLNIVEAPDWPLPLPIVYFTQTSSCSSHVKAFSREITSLSSRGDEAVEYRLLNMTDSFSMNSSTGLLENIKTLNPSTYILGLAACSKGTDVCSNADLTVRVQSDDSLAFCPAFYDAFVNESAPINTALNDLSTTKGDIDITYQIISGNGPQAFRIDANTGILYVNGPLDRENVAVYTLLVLASLTNTQQTAQAQVIITIIDEPDTPPEFLSQLYQGEISESAQVGSAIRFLNSPVSLIVEAKDKDSDAKLSYSIEQASDSSNGSFQIDNTTGAITLARNVDFEEIPSGKCTFLVAVTDGYFIRTVNVTVNVIDANDNAPEFVDKNNIWLNVSEDIKVPKTLFVVNATDADLLDEHSLVYSLSLVRTAGQGNPFRLDSVTGELFLEYELDREKTAEYNLRISVRDSAGHVATKEVKITVLDVNDNRPYFPTNVYTMNVSEETNIGTNGTRLKITANDSDSGENAEITYKIISGDYKDKFAIIKEGNQAYLQLEKALDREEIFARFGIARFQIQITANDSYTKNDPPSSGTCTVTVDVQDVNDNPPVFSPTQYNATVKEDAKDGTVISLNKNLFTTDKDSDEYGTATIAYSLIEDGESSNFDINSTTGQIFLNFSGGHLDREAKNKYILEVIATDDYGKGLKGNATVTVYIEDVNDEKPRFVKTHYNFSVPENSQLGTSVGDLYANDSDLVGGLTLYYIQGFMFSIDRLNGTIRVTGNLDREYKSEYNLTVTACDSDQNVGCDDATVTITILDLNDCCPVWNSTSLVLIFSESDIGRQVGQVFALDDDLGPNGTVTYFINDTETQKYFNVTPQGYVYLLQSMESSSHILSFPVYAKDEAISPCIQKGDVQVKVQGVNKFSPEIGYNGSWGVREIQLTVPTNARQGTVIGQVKKRDNDTGINGETYFSILGNASHFLNTSDDGFITILKENTTSIEGTLWITDKGIPPKNSSCALQVTILTSPENPVFSNISYTFSVNETKNLVFIGTVTTTVQGGGNPPQYSILTDGVPFRVERSNGTIFSTSELDREKLDRFPFILSASNSDSSRTLASVIVQVLDINDNPPLFEVSNITVTVQEGITKTNLVQLSASDADDGPNKNIIYHLLDELEYFEIENQTGIVSVTAALDREKVNSYILHIEAIDGGDPKLTSTATIHVEVTDANDNPPIFKQPSYAFNVTASKIVPQKLFSVNATDNDLGVNQQIIYVLDDSEISKSFSIDPFTGQISTVKHLDLDRYSFVVKAHDLGTPALTGNASIVINVRHEDIVPQLSISAAATTLFVGMTKGHYLNVSISSQDAIKVSITDGNENQIFEIDNNNLKLANDLTETRDYQLVLTAVSLSGVNTSKTVLVMVRNLELNQTTYLAAVLENFKQVPKVICTLGSLAQSLKFPVLYSLDNYRGDEFKVDSGTGEFSVIKLLDRELTPVYVVNVSVSLLTSSQNRRKRQVNDRAGHASVVVQVIDVNDNPPSFGNRGSQFQLNVPADAKANDLITTLKAFDPDEGINGVILYKIIQGDTTTFKINSSTGELRVANPEGLKPQTELALTISATGINDPGHEDTLNITISVQSIYQFSLIASIPKSKFEENQKEILGNLSQILGYTIQLEAINVHKENGDVDTDKSDLLLNAVDPKTNETIPISQIQSKIAEKQAAITKLFDSYTKSKRVSSSNEDSFGVAAIALLVVACVMFVVSLGAILVAYLLWKKQRHYAQKEESAAKVRQRMEEQLVLKKGTSLSSDPDEHLEMKEVQDFTEEQERTFVFETEFKNDISTLALRRHLVDVGMQKMQQLFQAAVGEDTEEPYHMLTNESNTDEPLGNSQTNHNAESPGPLLNGRRDTGIIYEEDETADSSDDSSVFSSEQGLIKEERTSFSSEKGEADGKESNQQTSKNTKTVTDNTGYVNSNVLPFLGDIKLLRKRGSNSSSSSSNSEVQMSSLSGLDQPGLRISSFYQSPPTHPSRTGNGYSLAKRDSVSDNDNSIYSFPIKLNMSSPKELQSPSSDLVKQFFSEDPTITTIKQENSDNDDIIEESTHF</sequence>
<keyword evidence="4" id="KW-0479">Metal-binding</keyword>
<evidence type="ECO:0000256" key="6">
    <source>
        <dbReference type="ARBA" id="ARBA00022737"/>
    </source>
</evidence>
<dbReference type="InterPro" id="IPR002126">
    <property type="entry name" value="Cadherin-like_dom"/>
</dbReference>
<evidence type="ECO:0000313" key="17">
    <source>
        <dbReference type="EMBL" id="CAL1532648.1"/>
    </source>
</evidence>
<feature type="domain" description="Cadherin" evidence="16">
    <location>
        <begin position="884"/>
        <end position="985"/>
    </location>
</feature>
<evidence type="ECO:0000256" key="3">
    <source>
        <dbReference type="ARBA" id="ARBA00022692"/>
    </source>
</evidence>
<feature type="domain" description="Cadherin" evidence="16">
    <location>
        <begin position="994"/>
        <end position="1102"/>
    </location>
</feature>
<evidence type="ECO:0000256" key="7">
    <source>
        <dbReference type="ARBA" id="ARBA00022837"/>
    </source>
</evidence>
<feature type="chain" id="PRO_5043404933" description="Cadherin domain-containing protein" evidence="15">
    <location>
        <begin position="29"/>
        <end position="3111"/>
    </location>
</feature>
<evidence type="ECO:0000256" key="10">
    <source>
        <dbReference type="ARBA" id="ARBA00023136"/>
    </source>
</evidence>
<evidence type="ECO:0000256" key="12">
    <source>
        <dbReference type="PROSITE-ProRule" id="PRU00043"/>
    </source>
</evidence>
<evidence type="ECO:0000256" key="9">
    <source>
        <dbReference type="ARBA" id="ARBA00022989"/>
    </source>
</evidence>
<feature type="domain" description="Cadherin" evidence="16">
    <location>
        <begin position="1844"/>
        <end position="1946"/>
    </location>
</feature>
<evidence type="ECO:0000256" key="13">
    <source>
        <dbReference type="SAM" id="MobiDB-lite"/>
    </source>
</evidence>
<evidence type="ECO:0000256" key="4">
    <source>
        <dbReference type="ARBA" id="ARBA00022723"/>
    </source>
</evidence>
<dbReference type="Pfam" id="PF00028">
    <property type="entry name" value="Cadherin"/>
    <property type="match status" value="14"/>
</dbReference>
<feature type="compositionally biased region" description="Polar residues" evidence="13">
    <location>
        <begin position="2962"/>
        <end position="2980"/>
    </location>
</feature>
<feature type="domain" description="Cadherin" evidence="16">
    <location>
        <begin position="2251"/>
        <end position="2351"/>
    </location>
</feature>
<feature type="domain" description="Cadherin" evidence="16">
    <location>
        <begin position="572"/>
        <end position="676"/>
    </location>
</feature>
<feature type="domain" description="Cadherin" evidence="16">
    <location>
        <begin position="1408"/>
        <end position="1513"/>
    </location>
</feature>
<dbReference type="InterPro" id="IPR020894">
    <property type="entry name" value="Cadherin_CS"/>
</dbReference>
<feature type="domain" description="Cadherin" evidence="16">
    <location>
        <begin position="2149"/>
        <end position="2250"/>
    </location>
</feature>
<dbReference type="Proteomes" id="UP001497497">
    <property type="component" value="Unassembled WGS sequence"/>
</dbReference>
<feature type="transmembrane region" description="Helical" evidence="14">
    <location>
        <begin position="2754"/>
        <end position="2783"/>
    </location>
</feature>
<dbReference type="PROSITE" id="PS00232">
    <property type="entry name" value="CADHERIN_1"/>
    <property type="match status" value="6"/>
</dbReference>
<evidence type="ECO:0000256" key="14">
    <source>
        <dbReference type="SAM" id="Phobius"/>
    </source>
</evidence>
<dbReference type="FunFam" id="2.60.40.60:FF:000020">
    <property type="entry name" value="Dachsous cadherin-related 1b"/>
    <property type="match status" value="2"/>
</dbReference>
<dbReference type="GO" id="GO:0016477">
    <property type="term" value="P:cell migration"/>
    <property type="evidence" value="ECO:0007669"/>
    <property type="project" value="TreeGrafter"/>
</dbReference>
<feature type="compositionally biased region" description="Low complexity" evidence="13">
    <location>
        <begin position="2999"/>
        <end position="3016"/>
    </location>
</feature>
<dbReference type="GO" id="GO:0045296">
    <property type="term" value="F:cadherin binding"/>
    <property type="evidence" value="ECO:0007669"/>
    <property type="project" value="TreeGrafter"/>
</dbReference>
<keyword evidence="10 14" id="KW-0472">Membrane</keyword>
<keyword evidence="6" id="KW-0677">Repeat</keyword>
<feature type="domain" description="Cadherin" evidence="16">
    <location>
        <begin position="2473"/>
        <end position="2551"/>
    </location>
</feature>
<dbReference type="GO" id="GO:0016342">
    <property type="term" value="C:catenin complex"/>
    <property type="evidence" value="ECO:0007669"/>
    <property type="project" value="TreeGrafter"/>
</dbReference>
<dbReference type="FunFam" id="2.60.40.60:FF:000092">
    <property type="entry name" value="Protocadherin 8"/>
    <property type="match status" value="1"/>
</dbReference>
<feature type="domain" description="Cadherin" evidence="16">
    <location>
        <begin position="247"/>
        <end position="356"/>
    </location>
</feature>
<feature type="domain" description="Cadherin" evidence="16">
    <location>
        <begin position="465"/>
        <end position="570"/>
    </location>
</feature>
<comment type="caution">
    <text evidence="17">The sequence shown here is derived from an EMBL/GenBank/DDBJ whole genome shotgun (WGS) entry which is preliminary data.</text>
</comment>
<dbReference type="GO" id="GO:0008013">
    <property type="term" value="F:beta-catenin binding"/>
    <property type="evidence" value="ECO:0007669"/>
    <property type="project" value="TreeGrafter"/>
</dbReference>
<comment type="subcellular location">
    <subcellularLocation>
        <location evidence="1">Cell membrane</location>
        <topology evidence="1">Single-pass type I membrane protein</topology>
    </subcellularLocation>
</comment>
<dbReference type="PRINTS" id="PR00205">
    <property type="entry name" value="CADHERIN"/>
</dbReference>
<dbReference type="EMBL" id="CAXITT010000121">
    <property type="protein sequence ID" value="CAL1532648.1"/>
    <property type="molecule type" value="Genomic_DNA"/>
</dbReference>
<feature type="domain" description="Cadherin" evidence="16">
    <location>
        <begin position="785"/>
        <end position="884"/>
    </location>
</feature>
<reference evidence="17 18" key="1">
    <citation type="submission" date="2024-04" db="EMBL/GenBank/DDBJ databases">
        <authorList>
            <consortium name="Genoscope - CEA"/>
            <person name="William W."/>
        </authorList>
    </citation>
    <scope>NUCLEOTIDE SEQUENCE [LARGE SCALE GENOMIC DNA]</scope>
</reference>
<feature type="region of interest" description="Disordered" evidence="13">
    <location>
        <begin position="3092"/>
        <end position="3111"/>
    </location>
</feature>
<keyword evidence="9 14" id="KW-1133">Transmembrane helix</keyword>
<evidence type="ECO:0000256" key="2">
    <source>
        <dbReference type="ARBA" id="ARBA00022475"/>
    </source>
</evidence>
<protein>
    <recommendedName>
        <fullName evidence="16">Cadherin domain-containing protein</fullName>
    </recommendedName>
</protein>